<keyword evidence="2" id="KW-1185">Reference proteome</keyword>
<sequence length="73" mass="8528">MKKDKPKTISLSEPSKANVNIFFEEMDELEQDKGPDEAFEMKQEEFSFVEEISNPSTNIESEKWSIKDILQDQ</sequence>
<accession>A0ACA9N284</accession>
<organism evidence="1 2">
    <name type="scientific">Cetraspora pellucida</name>
    <dbReference type="NCBI Taxonomy" id="1433469"/>
    <lineage>
        <taxon>Eukaryota</taxon>
        <taxon>Fungi</taxon>
        <taxon>Fungi incertae sedis</taxon>
        <taxon>Mucoromycota</taxon>
        <taxon>Glomeromycotina</taxon>
        <taxon>Glomeromycetes</taxon>
        <taxon>Diversisporales</taxon>
        <taxon>Gigasporaceae</taxon>
        <taxon>Cetraspora</taxon>
    </lineage>
</organism>
<evidence type="ECO:0000313" key="1">
    <source>
        <dbReference type="EMBL" id="CAG8623291.1"/>
    </source>
</evidence>
<reference evidence="1" key="1">
    <citation type="submission" date="2021-06" db="EMBL/GenBank/DDBJ databases">
        <authorList>
            <person name="Kallberg Y."/>
            <person name="Tangrot J."/>
            <person name="Rosling A."/>
        </authorList>
    </citation>
    <scope>NUCLEOTIDE SEQUENCE</scope>
    <source>
        <strain evidence="1">28 12/20/2015</strain>
    </source>
</reference>
<comment type="caution">
    <text evidence="1">The sequence shown here is derived from an EMBL/GenBank/DDBJ whole genome shotgun (WGS) entry which is preliminary data.</text>
</comment>
<name>A0ACA9N284_9GLOM</name>
<evidence type="ECO:0000313" key="2">
    <source>
        <dbReference type="Proteomes" id="UP000789366"/>
    </source>
</evidence>
<proteinExistence type="predicted"/>
<gene>
    <name evidence="1" type="ORF">SPELUC_LOCUS7947</name>
</gene>
<protein>
    <submittedName>
        <fullName evidence="1">1364_t:CDS:1</fullName>
    </submittedName>
</protein>
<dbReference type="Proteomes" id="UP000789366">
    <property type="component" value="Unassembled WGS sequence"/>
</dbReference>
<dbReference type="EMBL" id="CAJVPW010011215">
    <property type="protein sequence ID" value="CAG8623291.1"/>
    <property type="molecule type" value="Genomic_DNA"/>
</dbReference>